<dbReference type="InterPro" id="IPR011765">
    <property type="entry name" value="Pept_M16_N"/>
</dbReference>
<protein>
    <submittedName>
        <fullName evidence="2">Clan ME, family M16, insulinase-like metallopeptidase</fullName>
    </submittedName>
</protein>
<dbReference type="Gene3D" id="3.30.830.10">
    <property type="entry name" value="Metalloenzyme, LuxS/M16 peptidase-like"/>
    <property type="match status" value="4"/>
</dbReference>
<proteinExistence type="predicted"/>
<reference evidence="2" key="2">
    <citation type="journal article" date="2007" name="Science">
        <title>Draft genome sequence of the sexually transmitted pathogen Trichomonas vaginalis.</title>
        <authorList>
            <person name="Carlton J.M."/>
            <person name="Hirt R.P."/>
            <person name="Silva J.C."/>
            <person name="Delcher A.L."/>
            <person name="Schatz M."/>
            <person name="Zhao Q."/>
            <person name="Wortman J.R."/>
            <person name="Bidwell S.L."/>
            <person name="Alsmark U.C.M."/>
            <person name="Besteiro S."/>
            <person name="Sicheritz-Ponten T."/>
            <person name="Noel C.J."/>
            <person name="Dacks J.B."/>
            <person name="Foster P.G."/>
            <person name="Simillion C."/>
            <person name="Van de Peer Y."/>
            <person name="Miranda-Saavedra D."/>
            <person name="Barton G.J."/>
            <person name="Westrop G.D."/>
            <person name="Mueller S."/>
            <person name="Dessi D."/>
            <person name="Fiori P.L."/>
            <person name="Ren Q."/>
            <person name="Paulsen I."/>
            <person name="Zhang H."/>
            <person name="Bastida-Corcuera F.D."/>
            <person name="Simoes-Barbosa A."/>
            <person name="Brown M.T."/>
            <person name="Hayes R.D."/>
            <person name="Mukherjee M."/>
            <person name="Okumura C.Y."/>
            <person name="Schneider R."/>
            <person name="Smith A.J."/>
            <person name="Vanacova S."/>
            <person name="Villalvazo M."/>
            <person name="Haas B.J."/>
            <person name="Pertea M."/>
            <person name="Feldblyum T.V."/>
            <person name="Utterback T.R."/>
            <person name="Shu C.L."/>
            <person name="Osoegawa K."/>
            <person name="de Jong P.J."/>
            <person name="Hrdy I."/>
            <person name="Horvathova L."/>
            <person name="Zubacova Z."/>
            <person name="Dolezal P."/>
            <person name="Malik S.B."/>
            <person name="Logsdon J.M. Jr."/>
            <person name="Henze K."/>
            <person name="Gupta A."/>
            <person name="Wang C.C."/>
            <person name="Dunne R.L."/>
            <person name="Upcroft J.A."/>
            <person name="Upcroft P."/>
            <person name="White O."/>
            <person name="Salzberg S.L."/>
            <person name="Tang P."/>
            <person name="Chiu C.-H."/>
            <person name="Lee Y.-S."/>
            <person name="Embley T.M."/>
            <person name="Coombs G.H."/>
            <person name="Mottram J.C."/>
            <person name="Tachezy J."/>
            <person name="Fraser-Liggett C.M."/>
            <person name="Johnson P.J."/>
        </authorList>
    </citation>
    <scope>NUCLEOTIDE SEQUENCE [LARGE SCALE GENOMIC DNA]</scope>
    <source>
        <strain evidence="2">G3</strain>
    </source>
</reference>
<name>A2FTL0_TRIV3</name>
<reference evidence="2" key="1">
    <citation type="submission" date="2006-10" db="EMBL/GenBank/DDBJ databases">
        <authorList>
            <person name="Amadeo P."/>
            <person name="Zhao Q."/>
            <person name="Wortman J."/>
            <person name="Fraser-Liggett C."/>
            <person name="Carlton J."/>
        </authorList>
    </citation>
    <scope>NUCLEOTIDE SEQUENCE</scope>
    <source>
        <strain evidence="2">G3</strain>
    </source>
</reference>
<dbReference type="GO" id="GO:0004222">
    <property type="term" value="F:metalloendopeptidase activity"/>
    <property type="evidence" value="ECO:0000318"/>
    <property type="project" value="GO_Central"/>
</dbReference>
<keyword evidence="3" id="KW-1185">Reference proteome</keyword>
<dbReference type="GO" id="GO:0016485">
    <property type="term" value="P:protein processing"/>
    <property type="evidence" value="ECO:0000318"/>
    <property type="project" value="GO_Central"/>
</dbReference>
<dbReference type="SUPFAM" id="SSF63411">
    <property type="entry name" value="LuxS/MPP-like metallohydrolase"/>
    <property type="match status" value="4"/>
</dbReference>
<dbReference type="PANTHER" id="PTHR43016">
    <property type="entry name" value="PRESEQUENCE PROTEASE"/>
    <property type="match status" value="1"/>
</dbReference>
<dbReference type="VEuPathDB" id="TrichDB:TVAGG3_0128140"/>
<dbReference type="InterPro" id="IPR007863">
    <property type="entry name" value="Peptidase_M16_C"/>
</dbReference>
<dbReference type="Pfam" id="PF00675">
    <property type="entry name" value="Peptidase_M16"/>
    <property type="match status" value="1"/>
</dbReference>
<dbReference type="InterPro" id="IPR013578">
    <property type="entry name" value="Peptidase_M16C_assoc"/>
</dbReference>
<dbReference type="Pfam" id="PF05193">
    <property type="entry name" value="Peptidase_M16_C"/>
    <property type="match status" value="1"/>
</dbReference>
<dbReference type="InParanoid" id="A2FTL0"/>
<dbReference type="FunFam" id="3.30.830.10:FF:000194">
    <property type="entry name" value="Clan ME, family M16, insulinase-like metallopeptidase"/>
    <property type="match status" value="1"/>
</dbReference>
<dbReference type="GO" id="GO:0046872">
    <property type="term" value="F:metal ion binding"/>
    <property type="evidence" value="ECO:0007669"/>
    <property type="project" value="InterPro"/>
</dbReference>
<evidence type="ECO:0000259" key="1">
    <source>
        <dbReference type="SMART" id="SM01264"/>
    </source>
</evidence>
<feature type="domain" description="Peptidase M16C associated" evidence="1">
    <location>
        <begin position="462"/>
        <end position="703"/>
    </location>
</feature>
<sequence length="962" mass="110664">MSIPQECHGFVLQRSKAIPARGITMHMYKHKKFGCEFLYVESQEPTNTFCVHVRTPLINDSGTPHMLEHLVLNGSKKYPIKNCFFRLLSRSYSCFMNALTFPELTAFPFSTINEKDFFNNLDVYLDCVFHPNLSELDFLAECHHLEFQDNDPEKELKHSGVIFNEMSGSFSDPSRIFSNKLRRILYPDSVTRFCAGGMPSEIPNAKLSELRYLHDTYYHPVNAQFTFFGRIKIEKVFEKVAQSIDSFEFIQNPYNWSHFDLKDWEAPKHVDISVSSDPQLPIEEQYALTVSYVIKKPITDDHLVSGISSLAELLADHNDSPLKKALVDTGISKTATISFNTNNYYPALHINVKGMSKDKFEVAEKAIFECLQEVYEKGVDIDRFEDDIHNKRLSNKMQSSNTGISLLYSTIIQWIHGADPLELFDFSKNLEILNENGHKPDYFKNLLKEYLIDNKHCVIARTIPDATYFETEQQKAKEDLQKLKDSLTEAQKQEIVEQFKQIDVCQKAEQPIDLLPSIHTEDLGDGVKFRPPDVVKDGVAMFVTNTDGLSRIFVTMELPKDFPDVNCVSFLLTTMMKLGAGPYNDVEFEKFVNKWFSMATLTSLCRKRDDGEAPLTLEFAAYVLDDEIEKFGEIVKYVLTECHFDNYDRLEKTMKEAVLMITRNLRSNPLTFIQRLASGTISDFMAFNHRMGGIDGMKALLKLLTEKTPQEISVLLKNLLEVILKVAKFEVVCSVSKEKQEKVFNVAKQIVNDLKDYSQKLNTSYEKVDNTSLLSYSKPIYVSLPMKSGYMCCCSKVHLDSDVERFRFEVLSQIMKHEVFTKVFRELRGCYGANVDYDTNSEIFSIKTYRDLHPCENSKMIFDLIEQSKSAVNKETVEHACIKLLTHLDQPDPPQVDGLWNYIFKTKKELYNLARETFLDTKPEQLMPLFDKIPKEFATTVITCESVEKAPEDWEILKIEGI</sequence>
<dbReference type="Pfam" id="PF08367">
    <property type="entry name" value="M16C_assoc"/>
    <property type="match status" value="1"/>
</dbReference>
<dbReference type="InterPro" id="IPR011249">
    <property type="entry name" value="Metalloenz_LuxS/M16"/>
</dbReference>
<accession>A2FTL0</accession>
<dbReference type="SMART" id="SM01264">
    <property type="entry name" value="M16C_associated"/>
    <property type="match status" value="1"/>
</dbReference>
<evidence type="ECO:0000313" key="2">
    <source>
        <dbReference type="EMBL" id="EAX91772.1"/>
    </source>
</evidence>
<dbReference type="SMR" id="A2FTL0"/>
<dbReference type="PANTHER" id="PTHR43016:SF13">
    <property type="entry name" value="PRESEQUENCE PROTEASE, MITOCHONDRIAL"/>
    <property type="match status" value="1"/>
</dbReference>
<organism evidence="2 3">
    <name type="scientific">Trichomonas vaginalis (strain ATCC PRA-98 / G3)</name>
    <dbReference type="NCBI Taxonomy" id="412133"/>
    <lineage>
        <taxon>Eukaryota</taxon>
        <taxon>Metamonada</taxon>
        <taxon>Parabasalia</taxon>
        <taxon>Trichomonadida</taxon>
        <taxon>Trichomonadidae</taxon>
        <taxon>Trichomonas</taxon>
    </lineage>
</organism>
<evidence type="ECO:0000313" key="3">
    <source>
        <dbReference type="Proteomes" id="UP000001542"/>
    </source>
</evidence>
<dbReference type="OrthoDB" id="10250783at2759"/>
<dbReference type="STRING" id="5722.A2FTL0"/>
<dbReference type="VEuPathDB" id="TrichDB:TVAG_317610"/>
<dbReference type="AlphaFoldDB" id="A2FTL0"/>
<dbReference type="OMA" id="PFFNMLR"/>
<gene>
    <name evidence="2" type="ORF">TVAG_317610</name>
</gene>
<dbReference type="EMBL" id="DS114012">
    <property type="protein sequence ID" value="EAX91772.1"/>
    <property type="molecule type" value="Genomic_DNA"/>
</dbReference>
<dbReference type="eggNOG" id="KOG2019">
    <property type="taxonomic scope" value="Eukaryota"/>
</dbReference>
<dbReference type="Proteomes" id="UP000001542">
    <property type="component" value="Unassembled WGS sequence"/>
</dbReference>